<keyword evidence="1" id="KW-0732">Signal</keyword>
<evidence type="ECO:0000256" key="1">
    <source>
        <dbReference type="SAM" id="SignalP"/>
    </source>
</evidence>
<evidence type="ECO:0000313" key="2">
    <source>
        <dbReference type="EMBL" id="AFI78578.1"/>
    </source>
</evidence>
<proteinExistence type="predicted"/>
<protein>
    <submittedName>
        <fullName evidence="2">Secreted protein</fullName>
    </submittedName>
</protein>
<dbReference type="AlphaFoldDB" id="I1X503"/>
<name>I1X503_9BACT</name>
<gene>
    <name evidence="2" type="ORF">ws633F6_0020</name>
</gene>
<sequence>MKKLCQLFLLSAVLFSASGHSAMLVTVTGAGTDSCGDWILAEKSAGTPQFIYKTWVDGYLTGFNMSTIMEKDLLREKGLSEIYVLISEYCKKNPVKSIMMATNHIAVNVLAK</sequence>
<feature type="chain" id="PRO_5003654025" evidence="1">
    <location>
        <begin position="23"/>
        <end position="112"/>
    </location>
</feature>
<dbReference type="EMBL" id="JQ256785">
    <property type="protein sequence ID" value="AFI78578.1"/>
    <property type="molecule type" value="Genomic_DNA"/>
</dbReference>
<accession>I1X503</accession>
<organism evidence="2">
    <name type="scientific">uncultured bacterium ws633F6</name>
    <dbReference type="NCBI Taxonomy" id="1131832"/>
    <lineage>
        <taxon>Bacteria</taxon>
        <taxon>environmental samples</taxon>
    </lineage>
</organism>
<feature type="signal peptide" evidence="1">
    <location>
        <begin position="1"/>
        <end position="22"/>
    </location>
</feature>
<reference evidence="2" key="1">
    <citation type="journal article" date="2012" name="ISME J.">
        <title>Roseobacter clade bacteria are abundant in coastal sediments and encode a novel combination of sulfur oxidation genes.</title>
        <authorList>
            <person name="Lenk S."/>
            <person name="Moraru C."/>
            <person name="Hahnke S."/>
            <person name="Arnds J."/>
            <person name="Richter M."/>
            <person name="Kube M."/>
            <person name="Reinhardt R."/>
            <person name="Brinkhoff T."/>
            <person name="Harder J."/>
            <person name="Amann R."/>
            <person name="Mussmann M."/>
        </authorList>
    </citation>
    <scope>NUCLEOTIDE SEQUENCE</scope>
</reference>